<dbReference type="GO" id="GO:0005576">
    <property type="term" value="C:extracellular region"/>
    <property type="evidence" value="ECO:0007669"/>
    <property type="project" value="UniProtKB-ARBA"/>
</dbReference>
<keyword evidence="8" id="KW-0130">Cell adhesion</keyword>
<feature type="domain" description="Laminin EGF-like" evidence="26">
    <location>
        <begin position="537"/>
        <end position="582"/>
    </location>
</feature>
<keyword evidence="9 23" id="KW-0175">Coiled coil</keyword>
<evidence type="ECO:0000259" key="27">
    <source>
        <dbReference type="PROSITE" id="PS51115"/>
    </source>
</evidence>
<feature type="domain" description="Laminin N-terminal" evidence="28">
    <location>
        <begin position="42"/>
        <end position="299"/>
    </location>
</feature>
<dbReference type="CDD" id="cd00110">
    <property type="entry name" value="LamG"/>
    <property type="match status" value="5"/>
</dbReference>
<evidence type="ECO:0000313" key="30">
    <source>
        <dbReference type="Proteomes" id="UP000694391"/>
    </source>
</evidence>
<dbReference type="Pfam" id="PF06009">
    <property type="entry name" value="Laminin_II"/>
    <property type="match status" value="1"/>
</dbReference>
<keyword evidence="30" id="KW-1185">Reference proteome</keyword>
<evidence type="ECO:0000256" key="12">
    <source>
        <dbReference type="ARBA" id="ARBA00023292"/>
    </source>
</evidence>
<keyword evidence="6" id="KW-0677">Repeat</keyword>
<dbReference type="InterPro" id="IPR002049">
    <property type="entry name" value="LE_dom"/>
</dbReference>
<evidence type="ECO:0000256" key="9">
    <source>
        <dbReference type="ARBA" id="ARBA00023054"/>
    </source>
</evidence>
<dbReference type="FunFam" id="2.60.120.200:FF:000093">
    <property type="entry name" value="Laminin subunit alpha 3"/>
    <property type="match status" value="1"/>
</dbReference>
<dbReference type="SUPFAM" id="SSF49899">
    <property type="entry name" value="Concanavalin A-like lectins/glucanases"/>
    <property type="match status" value="5"/>
</dbReference>
<feature type="coiled-coil region" evidence="23">
    <location>
        <begin position="1968"/>
        <end position="2211"/>
    </location>
</feature>
<dbReference type="FunFam" id="2.10.25.10:FF:000033">
    <property type="entry name" value="Laminin subunit alpha 2"/>
    <property type="match status" value="1"/>
</dbReference>
<comment type="subcellular location">
    <subcellularLocation>
        <location evidence="2">Secreted</location>
        <location evidence="2">Extracellular space</location>
        <location evidence="2">Extracellular matrix</location>
        <location evidence="2">Basement membrane</location>
    </subcellularLocation>
</comment>
<feature type="domain" description="Laminin G" evidence="25">
    <location>
        <begin position="2395"/>
        <end position="2596"/>
    </location>
</feature>
<dbReference type="PROSITE" id="PS50027">
    <property type="entry name" value="EGF_LAM_2"/>
    <property type="match status" value="9"/>
</dbReference>
<evidence type="ECO:0000256" key="17">
    <source>
        <dbReference type="ARBA" id="ARBA00075839"/>
    </source>
</evidence>
<dbReference type="CDD" id="cd00055">
    <property type="entry name" value="EGF_Lam"/>
    <property type="match status" value="13"/>
</dbReference>
<evidence type="ECO:0000256" key="7">
    <source>
        <dbReference type="ARBA" id="ARBA00022869"/>
    </source>
</evidence>
<keyword evidence="10 22" id="KW-1015">Disulfide bond</keyword>
<feature type="coiled-coil region" evidence="23">
    <location>
        <begin position="1858"/>
        <end position="1913"/>
    </location>
</feature>
<feature type="disulfide bond" evidence="22">
    <location>
        <begin position="1385"/>
        <end position="1394"/>
    </location>
</feature>
<feature type="disulfide bond" evidence="22">
    <location>
        <begin position="1271"/>
        <end position="1283"/>
    </location>
</feature>
<evidence type="ECO:0000256" key="20">
    <source>
        <dbReference type="ARBA" id="ARBA00080770"/>
    </source>
</evidence>
<feature type="domain" description="Laminin IV type A" evidence="27">
    <location>
        <begin position="1481"/>
        <end position="1658"/>
    </location>
</feature>
<dbReference type="GO" id="GO:0035987">
    <property type="term" value="P:endodermal cell differentiation"/>
    <property type="evidence" value="ECO:0007669"/>
    <property type="project" value="Ensembl"/>
</dbReference>
<dbReference type="GO" id="GO:0030155">
    <property type="term" value="P:regulation of cell adhesion"/>
    <property type="evidence" value="ECO:0007669"/>
    <property type="project" value="InterPro"/>
</dbReference>
<dbReference type="FunFam" id="2.10.25.10:FF:000011">
    <property type="entry name" value="Cadherin EGF LAG seven-pass G-type receptor"/>
    <property type="match status" value="1"/>
</dbReference>
<feature type="domain" description="Laminin EGF-like" evidence="26">
    <location>
        <begin position="492"/>
        <end position="536"/>
    </location>
</feature>
<organism evidence="29 30">
    <name type="scientific">Canis lupus dingo</name>
    <name type="common">dingo</name>
    <dbReference type="NCBI Taxonomy" id="286419"/>
    <lineage>
        <taxon>Eukaryota</taxon>
        <taxon>Metazoa</taxon>
        <taxon>Chordata</taxon>
        <taxon>Craniata</taxon>
        <taxon>Vertebrata</taxon>
        <taxon>Euteleostomi</taxon>
        <taxon>Mammalia</taxon>
        <taxon>Eutheria</taxon>
        <taxon>Laurasiatheria</taxon>
        <taxon>Carnivora</taxon>
        <taxon>Caniformia</taxon>
        <taxon>Canidae</taxon>
        <taxon>Canis</taxon>
    </lineage>
</organism>
<comment type="function">
    <text evidence="13">Laminin-5 is thought to be involved in (1) cell adhesion via integrin alpha-3/beta-1 in focal adhesion and integrin alpha-6/beta-4 in hemidesmosomes, (2) signal transduction via tyrosine phosphorylation of pp125-FAK and p80, (3) differentiation of keratinocytes.</text>
</comment>
<feature type="domain" description="Laminin EGF-like" evidence="26">
    <location>
        <begin position="633"/>
        <end position="685"/>
    </location>
</feature>
<feature type="domain" description="Laminin EGF-like" evidence="26">
    <location>
        <begin position="427"/>
        <end position="470"/>
    </location>
</feature>
<dbReference type="PROSITE" id="PS00022">
    <property type="entry name" value="EGF_1"/>
    <property type="match status" value="1"/>
</dbReference>
<feature type="coiled-coil region" evidence="23">
    <location>
        <begin position="2330"/>
        <end position="2388"/>
    </location>
</feature>
<reference evidence="29" key="2">
    <citation type="submission" date="2025-09" db="UniProtKB">
        <authorList>
            <consortium name="Ensembl"/>
        </authorList>
    </citation>
    <scope>IDENTIFICATION</scope>
</reference>
<feature type="disulfide bond" evidence="22">
    <location>
        <begin position="1431"/>
        <end position="1440"/>
    </location>
</feature>
<dbReference type="FunFam" id="2.10.25.10:FF:000069">
    <property type="entry name" value="Laminin subunit alpha 1"/>
    <property type="match status" value="1"/>
</dbReference>
<dbReference type="Gene3D" id="2.60.120.200">
    <property type="match status" value="5"/>
</dbReference>
<dbReference type="FunFam" id="2.60.120.200:FF:000092">
    <property type="entry name" value="Laminin subunit alpha 3"/>
    <property type="match status" value="1"/>
</dbReference>
<comment type="caution">
    <text evidence="22">Lacks conserved residue(s) required for the propagation of feature annotation.</text>
</comment>
<dbReference type="FunFam" id="2.10.25.10:FF:000188">
    <property type="entry name" value="Laminin subunit gamma 2"/>
    <property type="match status" value="1"/>
</dbReference>
<comment type="subunit">
    <text evidence="14">Laminin is a complex glycoprotein, consisting of three different polypeptide chains (alpha, beta, gamma), which are bound to each other by disulfide bonds into a cross-shaped molecule comprising one long and three short arms with globules at each end. Alpha-3 is a subunit of laminin-5 (laminin-332 or epiligrin/kalinin/nicein), laminin-6 (laminin-311 or K-laminin) and laminin-7 (laminin-321 or KS-laminin).</text>
</comment>
<feature type="disulfide bond" evidence="22">
    <location>
        <begin position="512"/>
        <end position="521"/>
    </location>
</feature>
<feature type="disulfide bond" evidence="22">
    <location>
        <begin position="1410"/>
        <end position="1422"/>
    </location>
</feature>
<dbReference type="FunFam" id="1.20.5.170:FF:000177">
    <property type="entry name" value="Laminin subunit alpha 3"/>
    <property type="match status" value="1"/>
</dbReference>
<dbReference type="Proteomes" id="UP000694391">
    <property type="component" value="Unplaced"/>
</dbReference>
<dbReference type="SMART" id="SM00282">
    <property type="entry name" value="LamG"/>
    <property type="match status" value="5"/>
</dbReference>
<dbReference type="GO" id="GO:0005783">
    <property type="term" value="C:endoplasmic reticulum"/>
    <property type="evidence" value="ECO:0007669"/>
    <property type="project" value="Ensembl"/>
</dbReference>
<dbReference type="PANTHER" id="PTHR10574">
    <property type="entry name" value="NETRIN/LAMININ-RELATED"/>
    <property type="match status" value="1"/>
</dbReference>
<feature type="disulfide bond" evidence="22">
    <location>
        <begin position="1273"/>
        <end position="1290"/>
    </location>
</feature>
<keyword evidence="4" id="KW-0272">Extracellular matrix</keyword>
<sequence>MAAAARAPGWPSRPVLLLLLLLLLPPSLLPAAGTAREPRAAARLSLHPPYFNLAEAARIWATATCGEREPGGARPRPRPELYCKLVGGPTAPGSGHTIQGQFCDYCNSEDPRKAHPVTNAIDGSESWWQSPPLSSGTQYNKVNVTLDLGQLFHVAYLIIKFANSPRPDLWVLERSVDFGSTYSPWQYFAHSKVDCLEQFGQKANMAITQDDDVLCTTEYSRIVPLENGEVVVSLINGRPGAKNFTFSHTLREFTKATNIRLCFLRTNTLLGHLISKAQRDPTVTRRYYYSIKDISIGGRCVCNGHAQECNANNPEKLFQCECQHHTCGKTCDRCCAGYNQRRWQPATWEQSNECEACNCHGHAIDCYYDPDVERQQASLNIHGIYAGGGVCINCQHNTAGINCENCAKGYYRPYGVPVDAPHGCIPCSCNPEHADDCEPGSGRCTCKPNFQGDNCEKCAVGYYNFPFCLRIPIFPVSTPSPEDPVAGDIKGCDCNWEGVLPEICDAYGRCLCRPGVEGPRCDACRVGFYSFPICQACQCSVLGSYQTPCNPVTGQCECQPGITGQRCDRCLSGAYDFPHCQGREDIKIPEGGLFSGMCGYCQCKPHAESPSCSICKPLYWNLAKENPNGCSECQCHVAGTVSGIGECGQRDGDCHCKSHVSGDSCDTCEDGYFALKKSNYFGCQGCQCDIGGAVTPMCSGPSGGCHCREHVVGKACQRPENNYYFPDLHHMKYEIEDGTTPNGRELRFGFDPLEFPEFSWRGYAQMTSVQNEVRIMLNVGKSSLSLFHVILKYINPGTEAVSGRVTLYPSWAEAGAAQSKEVIFLPSKVPAFVTIPGNGLADPFSIAPGTWIACIKSEGVLLDYLVLLPRDYYEASSLQLPVTQPCADSGPPQENCLLYQHLPVTRFPCALACEARHFLLDGEPRPLALRQPTPAHPVMADLSGREVELHLRLQVPRVGNYVIMVEYSTEVDQLSEVDVHMESPGSVLIGQVNIYSCKYSVLCRSVVTDGRSGLAVYELLADAGIRLKAHRGRFLLHQICIIPIEEFSTEYLRPQIKCIASYGGYINQSASCVSLVPETPPTALILDVPSGESSPLLTQDPSPSADIVTGVTLKMPQNQVTLRGLVPHPGRYVIVIHFYQSAHPTFPTQVFVDGGRLWPGVFRASFCPHVLGCRDQVIAEDQVEFDISEPEVAVTVKVPEGKSLVLVRVLVVPAEDYDYQILHKKSVDKSFEFVTNCGGNSFYIDPQTASGFCKNAARSLVALYHKGALPCECHPTGAIGRPCSPEGGQCPCRPSVIGRQCTRCRMGYYGFPHCKPCNCGPRLCDEMTGKCLCPPHTVRPQCEVCDTHSFSFHPLAGCEGCNCSRRGTVGAATRECDRDHGQCRCKPRITGRQCDRCASGFYHFPECIPCHCNKDGTESGVCDPGTGVCLCKENVEGTECNVCREGSFYLDPANPKGCTSCFCFGINSHCHSTHKRRAKFVDMMGWRLETVDRAHIPVSFNPGSSSVVADLQELPSTVHSASWVAPPSYLGDKVSSYGGYLTYQIKSFGLPGDMVLLEKKPDVQLTGQHMSIIYEEPNNPRPDRLYHVRVQVVEGNFRHASNSAPVSREELMMVLSRLEDLRLRGLYFTETQRLSLSGVGLEEASDTGSGRRAHNVEMCACPPDYTGDSCQGCSPGYYRDNRGSYTGRCVPCNCNGHSNRCQDGSGICINCQHNTAGEHCERCKEGHYRNTIHGSCSVCPCPHSNSFATGCVVTGGNVRCSCKPGYTGTQCERCAPGYFGNPQKFGGSCQPCNCNSNGHLSSCHPLTGDCINQEPKDDSPAEECDDCDSCVMTLLNDLATMGNELHLVKSQLQGLSASTGTLEQMKHLETQIKDLRNQLFNYRSAISNHGLKMDGLEKELGNLNREFETMQEKVQINSRKAQTLHNNVDRTTQSAKELDTKIKNVIQNVHILLKQISGTDGEGNNLPSGDFSRELAEAERMMTELRNRNFGKHLREAEAEKTEAQLLLTRIRSRLEKHQVENGALVKNMRDSLNDYEAKLSDLRALLQEASAQAKRATGLNRGNEKTLESLERQVKEMNSLQSDFSKYLTTADSSLLQTNTLLQLMGKSQEEYEKLAATLNEKRHELNDKVRELSQSASKASLVMEAEKHAQSLQELAKQLEEIKKNASGDELVRCAVDAATAYENILNAIKAAEDAADKATRASESALQTVIKEDLPRKAKTLSSDSDKLLKQTKITQKKLQQEISPALNNLQETLKVMTVRKGLIDTNITVIRDDLRGIQRDDISGMISSAKSMVRNANDITDEVLDGLSPIQTDVARIKDTYGSKQSEDFNKALADADNSVKKLTNKLPDLLSKIESINQQLLPLGNISDNVDRIRELIQQARDAANKVAVPMRFNGKSGVEVRLPNDLEDLKGYTSLSFFLQRPESRESGRTENMFVMYLGNKDISRDYIGMAVVDGRLTCVYNLGEQESELQVDQSVIKSETQEAIMDRVKFQRIYQFASLNYTKKATSSKPGSSQFHEMDSGNSHTLLNLDPENTVFYVGGYPSDFTLPARLRFPPYKGCIELDDLNENVLSLYNFKKTFNLNTTEVEPCRRRKEESDRNYFEGTGYARVPTQLNAPNPNFGLTIQTTVDRGLLFFAENQDRFISLNIEDGKLLVQYKLNSEPPKEREIGHIVNDGKDHRILIVIGKFQNRISIAVSSQNSQIDGDIFDFSTYYLGGIPISIRERFNISTPAFRGCMKNLKKTTGVVRLNDTVGVTKKCSEDWKVRIQSLAEKYGSPTNLSLVLCELVISTSHLFKHSLQVTLEDGYIELNTRDNSLIIRSPQTYMDGELHYVSVIGDNSGLRLLIDDQTLKSNQKLQDLSGSQHPLYLGGSQFEGCISNVFIQRVSKSPAVLDLASKTFKRDVSLGGCSLNKPPFLMLLRGSTRLNKSHTFNINQPLQDTPVASPRSMEMWREAQSCLPPPQAPTSPGAFSFGDSPTSHLQFTIPQELVKPRSRFAVDVQTASSRGLVFYTGTKNSYMALYLSKGRLIFALGAGGKKLRLKSKEKCNDGKWHTVVFGQDDKKGHLIVDGLRAREGSLPGNSTFSLTAPVYLGSSPAEKPKSLPQNSFVGCLRNFQLDLKPLDTPSASVGVSPCLGGSLEKGIYFSQEGGHVILANSVLLGPEFKLVFSIRPRSLTGILMHVGSQPGRYLCVYMEAGKVTASVDSEAGGILTSITPKQSLCDGRWHSVTVTIKQHIVHLELDSENSYTTGRLPFPSASTQEPIHVGGIPANLKTLKLPVWKSFFGCLKNVQVNHIPIPVTEALDVQGTVSLNGCPDH</sequence>
<evidence type="ECO:0000256" key="3">
    <source>
        <dbReference type="ARBA" id="ARBA00022525"/>
    </source>
</evidence>
<dbReference type="SUPFAM" id="SSF57196">
    <property type="entry name" value="EGF/Laminin"/>
    <property type="match status" value="11"/>
</dbReference>
<feature type="disulfide bond" evidence="22">
    <location>
        <begin position="1711"/>
        <end position="1720"/>
    </location>
</feature>
<dbReference type="PROSITE" id="PS51115">
    <property type="entry name" value="LAMININ_IVA"/>
    <property type="match status" value="1"/>
</dbReference>
<dbReference type="InterPro" id="IPR009254">
    <property type="entry name" value="Laminin_aI"/>
</dbReference>
<dbReference type="GO" id="GO:0005201">
    <property type="term" value="F:extracellular matrix structural constituent"/>
    <property type="evidence" value="ECO:0007669"/>
    <property type="project" value="TreeGrafter"/>
</dbReference>
<dbReference type="PRINTS" id="PR00011">
    <property type="entry name" value="EGFLAMININ"/>
</dbReference>
<evidence type="ECO:0000256" key="2">
    <source>
        <dbReference type="ARBA" id="ARBA00004302"/>
    </source>
</evidence>
<dbReference type="Pfam" id="PF02210">
    <property type="entry name" value="Laminin_G_2"/>
    <property type="match status" value="5"/>
</dbReference>
<dbReference type="PROSITE" id="PS01248">
    <property type="entry name" value="EGF_LAM_1"/>
    <property type="match status" value="6"/>
</dbReference>
<dbReference type="Pfam" id="PF00053">
    <property type="entry name" value="EGF_laminin"/>
    <property type="match status" value="12"/>
</dbReference>
<dbReference type="FunFam" id="2.10.25.10:FF:000084">
    <property type="entry name" value="Laminin subunit alpha 3"/>
    <property type="match status" value="1"/>
</dbReference>
<dbReference type="Gene3D" id="2.60.120.260">
    <property type="entry name" value="Galactose-binding domain-like"/>
    <property type="match status" value="1"/>
</dbReference>
<evidence type="ECO:0000256" key="15">
    <source>
        <dbReference type="ARBA" id="ARBA00072599"/>
    </source>
</evidence>
<evidence type="ECO:0000256" key="19">
    <source>
        <dbReference type="ARBA" id="ARBA00080093"/>
    </source>
</evidence>
<evidence type="ECO:0000256" key="18">
    <source>
        <dbReference type="ARBA" id="ARBA00079136"/>
    </source>
</evidence>
<dbReference type="GO" id="GO:0030334">
    <property type="term" value="P:regulation of cell migration"/>
    <property type="evidence" value="ECO:0007669"/>
    <property type="project" value="InterPro"/>
</dbReference>
<dbReference type="FunFam" id="2.60.120.200:FF:000056">
    <property type="entry name" value="Laminin subunit alpha 3"/>
    <property type="match status" value="1"/>
</dbReference>
<evidence type="ECO:0000256" key="14">
    <source>
        <dbReference type="ARBA" id="ARBA00063080"/>
    </source>
</evidence>
<dbReference type="InterPro" id="IPR013320">
    <property type="entry name" value="ConA-like_dom_sf"/>
</dbReference>
<dbReference type="FunFam" id="2.10.25.10:FF:000209">
    <property type="entry name" value="Laminin subunit alpha 5"/>
    <property type="match status" value="1"/>
</dbReference>
<feature type="disulfide bond" evidence="22">
    <location>
        <begin position="1739"/>
        <end position="1751"/>
    </location>
</feature>
<dbReference type="InterPro" id="IPR000742">
    <property type="entry name" value="EGF"/>
</dbReference>
<dbReference type="SMART" id="SM00181">
    <property type="entry name" value="EGF"/>
    <property type="match status" value="8"/>
</dbReference>
<evidence type="ECO:0000256" key="10">
    <source>
        <dbReference type="ARBA" id="ARBA00023157"/>
    </source>
</evidence>
<protein>
    <recommendedName>
        <fullName evidence="15">Laminin subunit alpha-3</fullName>
    </recommendedName>
    <alternativeName>
        <fullName evidence="16">Epiligrin subunit alpha</fullName>
    </alternativeName>
    <alternativeName>
        <fullName evidence="20">Kalinin subunit alpha</fullName>
    </alternativeName>
    <alternativeName>
        <fullName evidence="18">Laminin-5 subunit alpha</fullName>
    </alternativeName>
    <alternativeName>
        <fullName evidence="21">Laminin-6 subunit alpha</fullName>
    </alternativeName>
    <alternativeName>
        <fullName evidence="19">Laminin-7 subunit alpha</fullName>
    </alternativeName>
    <alternativeName>
        <fullName evidence="17">Nicein subunit alpha</fullName>
    </alternativeName>
</protein>
<dbReference type="InterPro" id="IPR010307">
    <property type="entry name" value="Laminin_dom_II"/>
</dbReference>
<evidence type="ECO:0000256" key="21">
    <source>
        <dbReference type="ARBA" id="ARBA00082482"/>
    </source>
</evidence>
<feature type="chain" id="PRO_5034138195" description="Laminin subunit alpha-3" evidence="24">
    <location>
        <begin position="31"/>
        <end position="3323"/>
    </location>
</feature>
<dbReference type="FunFam" id="2.10.25.10:FF:000090">
    <property type="entry name" value="laminin subunit alpha"/>
    <property type="match status" value="1"/>
</dbReference>
<evidence type="ECO:0000256" key="8">
    <source>
        <dbReference type="ARBA" id="ARBA00022889"/>
    </source>
</evidence>
<dbReference type="FunFam" id="2.60.120.200:FF:000109">
    <property type="entry name" value="Laminin subunit alpha 3"/>
    <property type="match status" value="1"/>
</dbReference>
<keyword evidence="3" id="KW-0964">Secreted</keyword>
<dbReference type="PROSITE" id="PS50025">
    <property type="entry name" value="LAM_G_DOMAIN"/>
    <property type="match status" value="5"/>
</dbReference>
<evidence type="ECO:0000256" key="5">
    <source>
        <dbReference type="ARBA" id="ARBA00022729"/>
    </source>
</evidence>
<feature type="disulfide bond" evidence="22">
    <location>
        <begin position="537"/>
        <end position="549"/>
    </location>
</feature>
<dbReference type="GeneTree" id="ENSGT00940000155638"/>
<feature type="signal peptide" evidence="24">
    <location>
        <begin position="1"/>
        <end position="30"/>
    </location>
</feature>
<evidence type="ECO:0000256" key="23">
    <source>
        <dbReference type="SAM" id="Coils"/>
    </source>
</evidence>
<dbReference type="SMART" id="SM00136">
    <property type="entry name" value="LamNT"/>
    <property type="match status" value="1"/>
</dbReference>
<dbReference type="FunFam" id="2.60.120.260:FF:000022">
    <property type="entry name" value="Laminin subunit alpha 5"/>
    <property type="match status" value="1"/>
</dbReference>
<dbReference type="FunFam" id="2.10.25.10:FF:000083">
    <property type="entry name" value="Laminin subunit alpha"/>
    <property type="match status" value="2"/>
</dbReference>
<evidence type="ECO:0000259" key="28">
    <source>
        <dbReference type="PROSITE" id="PS51117"/>
    </source>
</evidence>
<keyword evidence="5 24" id="KW-0732">Signal</keyword>
<dbReference type="Gene3D" id="1.20.5.170">
    <property type="match status" value="1"/>
</dbReference>
<keyword evidence="12 22" id="KW-0424">Laminin EGF-like domain</keyword>
<dbReference type="GO" id="GO:0005102">
    <property type="term" value="F:signaling receptor binding"/>
    <property type="evidence" value="ECO:0007669"/>
    <property type="project" value="InterPro"/>
</dbReference>
<feature type="domain" description="Laminin EGF-like" evidence="26">
    <location>
        <begin position="1410"/>
        <end position="1460"/>
    </location>
</feature>
<dbReference type="InterPro" id="IPR001791">
    <property type="entry name" value="Laminin_G"/>
</dbReference>
<dbReference type="GO" id="GO:0005610">
    <property type="term" value="C:laminin-5 complex"/>
    <property type="evidence" value="ECO:0007669"/>
    <property type="project" value="Ensembl"/>
</dbReference>
<dbReference type="Pfam" id="PF00052">
    <property type="entry name" value="Laminin_B"/>
    <property type="match status" value="1"/>
</dbReference>
<dbReference type="FunFam" id="2.10.25.10:FF:000034">
    <property type="entry name" value="Laminin subunit alpha 3"/>
    <property type="match status" value="1"/>
</dbReference>
<feature type="domain" description="Laminin G" evidence="25">
    <location>
        <begin position="2976"/>
        <end position="3140"/>
    </location>
</feature>
<proteinExistence type="predicted"/>
<accession>A0A8C0KRB3</accession>
<feature type="disulfide bond" evidence="22">
    <location>
        <begin position="656"/>
        <end position="665"/>
    </location>
</feature>
<reference evidence="29" key="1">
    <citation type="submission" date="2025-08" db="UniProtKB">
        <authorList>
            <consortium name="Ensembl"/>
        </authorList>
    </citation>
    <scope>IDENTIFICATION</scope>
</reference>
<dbReference type="Pfam" id="PF06008">
    <property type="entry name" value="Laminin_I"/>
    <property type="match status" value="1"/>
</dbReference>
<feature type="disulfide bond" evidence="22">
    <location>
        <begin position="446"/>
        <end position="455"/>
    </location>
</feature>
<evidence type="ECO:0000259" key="25">
    <source>
        <dbReference type="PROSITE" id="PS50025"/>
    </source>
</evidence>
<evidence type="ECO:0000256" key="6">
    <source>
        <dbReference type="ARBA" id="ARBA00022737"/>
    </source>
</evidence>
<name>A0A8C0KRB3_CANLU</name>
<feature type="domain" description="Laminin G" evidence="25">
    <location>
        <begin position="2603"/>
        <end position="2765"/>
    </location>
</feature>
<feature type="disulfide bond" evidence="22">
    <location>
        <begin position="1762"/>
        <end position="1771"/>
    </location>
</feature>
<dbReference type="GO" id="GO:0045995">
    <property type="term" value="P:regulation of embryonic development"/>
    <property type="evidence" value="ECO:0007669"/>
    <property type="project" value="InterPro"/>
</dbReference>
<dbReference type="PROSITE" id="PS51117">
    <property type="entry name" value="LAMININ_NTER"/>
    <property type="match status" value="1"/>
</dbReference>
<feature type="disulfide bond" evidence="22">
    <location>
        <begin position="558"/>
        <end position="567"/>
    </location>
</feature>
<dbReference type="Pfam" id="PF24973">
    <property type="entry name" value="EGF_LMN_ATRN"/>
    <property type="match status" value="1"/>
</dbReference>
<feature type="disulfide bond" evidence="22">
    <location>
        <begin position="1412"/>
        <end position="1429"/>
    </location>
</feature>
<dbReference type="Gene3D" id="2.170.300.10">
    <property type="entry name" value="Tie2 ligand-binding domain superfamily"/>
    <property type="match status" value="2"/>
</dbReference>
<evidence type="ECO:0000256" key="11">
    <source>
        <dbReference type="ARBA" id="ARBA00023180"/>
    </source>
</evidence>
<dbReference type="InterPro" id="IPR000034">
    <property type="entry name" value="Laminin_IV"/>
</dbReference>
<evidence type="ECO:0000259" key="26">
    <source>
        <dbReference type="PROSITE" id="PS50027"/>
    </source>
</evidence>
<keyword evidence="11" id="KW-0325">Glycoprotein</keyword>
<dbReference type="InterPro" id="IPR008211">
    <property type="entry name" value="Laminin_N"/>
</dbReference>
<dbReference type="Gene3D" id="2.10.25.10">
    <property type="entry name" value="Laminin"/>
    <property type="match status" value="8"/>
</dbReference>
<feature type="disulfide bond" evidence="22">
    <location>
        <begin position="539"/>
        <end position="556"/>
    </location>
</feature>
<gene>
    <name evidence="29" type="primary">LAMA3</name>
</gene>
<dbReference type="GO" id="GO:0007155">
    <property type="term" value="P:cell adhesion"/>
    <property type="evidence" value="ECO:0007669"/>
    <property type="project" value="UniProtKB-KW"/>
</dbReference>
<dbReference type="InterPro" id="IPR056863">
    <property type="entry name" value="LMN_ATRN_NET-like_EGF"/>
</dbReference>
<feature type="disulfide bond" evidence="22">
    <location>
        <begin position="492"/>
        <end position="504"/>
    </location>
</feature>
<evidence type="ECO:0000256" key="1">
    <source>
        <dbReference type="ARBA" id="ARBA00002418"/>
    </source>
</evidence>
<evidence type="ECO:0000313" key="29">
    <source>
        <dbReference type="Ensembl" id="ENSCAFP00020018283.1"/>
    </source>
</evidence>
<feature type="domain" description="Laminin EGF-like" evidence="26">
    <location>
        <begin position="1692"/>
        <end position="1738"/>
    </location>
</feature>
<feature type="domain" description="Laminin EGF-like" evidence="26">
    <location>
        <begin position="1739"/>
        <end position="1791"/>
    </location>
</feature>
<feature type="disulfide bond" evidence="22">
    <location>
        <begin position="1292"/>
        <end position="1301"/>
    </location>
</feature>
<evidence type="ECO:0000256" key="4">
    <source>
        <dbReference type="ARBA" id="ARBA00022530"/>
    </source>
</evidence>
<dbReference type="Ensembl" id="ENSCAFT00020021202.1">
    <property type="protein sequence ID" value="ENSCAFP00020018283.1"/>
    <property type="gene ID" value="ENSCAFG00020014281.1"/>
</dbReference>
<feature type="domain" description="Laminin G" evidence="25">
    <location>
        <begin position="3147"/>
        <end position="3320"/>
    </location>
</feature>
<comment type="function">
    <text evidence="1">Binding to cells via a high affinity receptor, laminin is thought to mediate the attachment, migration and organization of cells into tissues during embryonic development by interacting with other extracellular matrix components.</text>
</comment>
<dbReference type="Pfam" id="PF00055">
    <property type="entry name" value="Laminin_N"/>
    <property type="match status" value="1"/>
</dbReference>
<dbReference type="InterPro" id="IPR050440">
    <property type="entry name" value="Laminin/Netrin_ECM"/>
</dbReference>
<feature type="domain" description="Laminin G" evidence="25">
    <location>
        <begin position="2760"/>
        <end position="2915"/>
    </location>
</feature>
<feature type="domain" description="Laminin EGF-like" evidence="26">
    <location>
        <begin position="1271"/>
        <end position="1316"/>
    </location>
</feature>
<dbReference type="PANTHER" id="PTHR10574:SF285">
    <property type="entry name" value="LAMININ SUBUNIT ALPHA-3"/>
    <property type="match status" value="1"/>
</dbReference>
<keyword evidence="7" id="KW-0084">Basement membrane</keyword>
<dbReference type="GO" id="GO:0007411">
    <property type="term" value="P:axon guidance"/>
    <property type="evidence" value="ECO:0007669"/>
    <property type="project" value="TreeGrafter"/>
</dbReference>
<feature type="domain" description="Laminin EGF-like" evidence="26">
    <location>
        <begin position="1361"/>
        <end position="1409"/>
    </location>
</feature>
<dbReference type="SMART" id="SM00281">
    <property type="entry name" value="LamB"/>
    <property type="match status" value="1"/>
</dbReference>
<dbReference type="GO" id="GO:0009887">
    <property type="term" value="P:animal organ morphogenesis"/>
    <property type="evidence" value="ECO:0007669"/>
    <property type="project" value="TreeGrafter"/>
</dbReference>
<evidence type="ECO:0000256" key="22">
    <source>
        <dbReference type="PROSITE-ProRule" id="PRU00460"/>
    </source>
</evidence>
<dbReference type="FunFam" id="2.10.25.10:FF:000390">
    <property type="entry name" value="Laminin subunit alpha 3"/>
    <property type="match status" value="1"/>
</dbReference>
<evidence type="ECO:0000256" key="24">
    <source>
        <dbReference type="SAM" id="SignalP"/>
    </source>
</evidence>
<evidence type="ECO:0000256" key="16">
    <source>
        <dbReference type="ARBA" id="ARBA00075444"/>
    </source>
</evidence>
<evidence type="ECO:0000256" key="13">
    <source>
        <dbReference type="ARBA" id="ARBA00057904"/>
    </source>
</evidence>
<dbReference type="SMART" id="SM00180">
    <property type="entry name" value="EGF_Lam"/>
    <property type="match status" value="14"/>
</dbReference>